<feature type="domain" description="Helix-hairpin-helix DNA-binding motif class 1" evidence="3">
    <location>
        <begin position="105"/>
        <end position="124"/>
    </location>
</feature>
<dbReference type="PANTHER" id="PTHR21180">
    <property type="entry name" value="ENDONUCLEASE/EXONUCLEASE/PHOSPHATASE FAMILY DOMAIN-CONTAINING PROTEIN 1"/>
    <property type="match status" value="1"/>
</dbReference>
<dbReference type="Proteomes" id="UP000307943">
    <property type="component" value="Unassembled WGS sequence"/>
</dbReference>
<dbReference type="GO" id="GO:0015627">
    <property type="term" value="C:type II protein secretion system complex"/>
    <property type="evidence" value="ECO:0007669"/>
    <property type="project" value="TreeGrafter"/>
</dbReference>
<evidence type="ECO:0000256" key="2">
    <source>
        <dbReference type="SAM" id="Phobius"/>
    </source>
</evidence>
<dbReference type="PANTHER" id="PTHR21180:SF32">
    <property type="entry name" value="ENDONUCLEASE_EXONUCLEASE_PHOSPHATASE FAMILY DOMAIN-CONTAINING PROTEIN 1"/>
    <property type="match status" value="1"/>
</dbReference>
<dbReference type="RefSeq" id="WP_139600438.1">
    <property type="nucleotide sequence ID" value="NZ_VDCQ01000002.1"/>
</dbReference>
<dbReference type="InterPro" id="IPR004509">
    <property type="entry name" value="Competence_ComEA_HhH"/>
</dbReference>
<keyword evidence="5" id="KW-1185">Reference proteome</keyword>
<dbReference type="SUPFAM" id="SSF47781">
    <property type="entry name" value="RuvA domain 2-like"/>
    <property type="match status" value="1"/>
</dbReference>
<reference evidence="4 5" key="1">
    <citation type="submission" date="2019-05" db="EMBL/GenBank/DDBJ databases">
        <title>We sequenced the genome of Paenibacillus hemerocallicola KCTC 33185 for further insight into its adaptation and study the phylogeny of Paenibacillus.</title>
        <authorList>
            <person name="Narsing Rao M.P."/>
        </authorList>
    </citation>
    <scope>NUCLEOTIDE SEQUENCE [LARGE SCALE GENOMIC DNA]</scope>
    <source>
        <strain evidence="4 5">KCTC 33185</strain>
    </source>
</reference>
<name>A0A5C4TFW1_9BACL</name>
<dbReference type="AlphaFoldDB" id="A0A5C4TFW1"/>
<dbReference type="InterPro" id="IPR051675">
    <property type="entry name" value="Endo/Exo/Phosphatase_dom_1"/>
</dbReference>
<sequence>MGETKLAPRITAAAIWAALALLLWTTGWLIQGRGGSGDAWPVRNAELSALFAFHDQAEAAAAIPAPPNSGPGKAAEPAAAAEVQAKVADSTAQEKMIDLNRASVSELDKLPGIGPSKAKAIVEYREKQGAFRTIEELKQVKGIGDKTFDSLLPFITVEK</sequence>
<dbReference type="InterPro" id="IPR003583">
    <property type="entry name" value="Hlx-hairpin-Hlx_DNA-bd_motif"/>
</dbReference>
<dbReference type="OrthoDB" id="9790239at2"/>
<evidence type="ECO:0000259" key="3">
    <source>
        <dbReference type="SMART" id="SM00278"/>
    </source>
</evidence>
<evidence type="ECO:0000256" key="1">
    <source>
        <dbReference type="SAM" id="MobiDB-lite"/>
    </source>
</evidence>
<dbReference type="GO" id="GO:0015628">
    <property type="term" value="P:protein secretion by the type II secretion system"/>
    <property type="evidence" value="ECO:0007669"/>
    <property type="project" value="TreeGrafter"/>
</dbReference>
<organism evidence="4 5">
    <name type="scientific">Paenibacillus hemerocallicola</name>
    <dbReference type="NCBI Taxonomy" id="1172614"/>
    <lineage>
        <taxon>Bacteria</taxon>
        <taxon>Bacillati</taxon>
        <taxon>Bacillota</taxon>
        <taxon>Bacilli</taxon>
        <taxon>Bacillales</taxon>
        <taxon>Paenibacillaceae</taxon>
        <taxon>Paenibacillus</taxon>
    </lineage>
</organism>
<dbReference type="NCBIfam" id="TIGR00426">
    <property type="entry name" value="competence protein ComEA helix-hairpin-helix repeat region"/>
    <property type="match status" value="1"/>
</dbReference>
<dbReference type="SMART" id="SM00278">
    <property type="entry name" value="HhH1"/>
    <property type="match status" value="2"/>
</dbReference>
<keyword evidence="2" id="KW-0812">Transmembrane</keyword>
<feature type="transmembrane region" description="Helical" evidence="2">
    <location>
        <begin position="6"/>
        <end position="30"/>
    </location>
</feature>
<protein>
    <submittedName>
        <fullName evidence="4">Helix-hairpin-helix domain-containing protein</fullName>
    </submittedName>
</protein>
<accession>A0A5C4TFW1</accession>
<dbReference type="InterPro" id="IPR010994">
    <property type="entry name" value="RuvA_2-like"/>
</dbReference>
<feature type="region of interest" description="Disordered" evidence="1">
    <location>
        <begin position="62"/>
        <end position="81"/>
    </location>
</feature>
<dbReference type="GO" id="GO:0006281">
    <property type="term" value="P:DNA repair"/>
    <property type="evidence" value="ECO:0007669"/>
    <property type="project" value="InterPro"/>
</dbReference>
<evidence type="ECO:0000313" key="5">
    <source>
        <dbReference type="Proteomes" id="UP000307943"/>
    </source>
</evidence>
<evidence type="ECO:0000313" key="4">
    <source>
        <dbReference type="EMBL" id="TNJ67931.1"/>
    </source>
</evidence>
<feature type="domain" description="Helix-hairpin-helix DNA-binding motif class 1" evidence="3">
    <location>
        <begin position="135"/>
        <end position="154"/>
    </location>
</feature>
<dbReference type="GO" id="GO:0003677">
    <property type="term" value="F:DNA binding"/>
    <property type="evidence" value="ECO:0007669"/>
    <property type="project" value="InterPro"/>
</dbReference>
<proteinExistence type="predicted"/>
<gene>
    <name evidence="4" type="ORF">FE784_01950</name>
</gene>
<feature type="compositionally biased region" description="Low complexity" evidence="1">
    <location>
        <begin position="70"/>
        <end position="81"/>
    </location>
</feature>
<keyword evidence="2" id="KW-1133">Transmembrane helix</keyword>
<dbReference type="Pfam" id="PF12836">
    <property type="entry name" value="HHH_3"/>
    <property type="match status" value="1"/>
</dbReference>
<keyword evidence="2" id="KW-0472">Membrane</keyword>
<dbReference type="Gene3D" id="1.10.150.280">
    <property type="entry name" value="AF1531-like domain"/>
    <property type="match status" value="1"/>
</dbReference>
<comment type="caution">
    <text evidence="4">The sequence shown here is derived from an EMBL/GenBank/DDBJ whole genome shotgun (WGS) entry which is preliminary data.</text>
</comment>
<dbReference type="EMBL" id="VDCQ01000002">
    <property type="protein sequence ID" value="TNJ67931.1"/>
    <property type="molecule type" value="Genomic_DNA"/>
</dbReference>